<dbReference type="PANTHER" id="PTHR43313:SF48">
    <property type="match status" value="1"/>
</dbReference>
<dbReference type="Pfam" id="PF00106">
    <property type="entry name" value="adh_short"/>
    <property type="match status" value="1"/>
</dbReference>
<evidence type="ECO:0000313" key="5">
    <source>
        <dbReference type="Proteomes" id="UP000824782"/>
    </source>
</evidence>
<dbReference type="GO" id="GO:0008202">
    <property type="term" value="P:steroid metabolic process"/>
    <property type="evidence" value="ECO:0007669"/>
    <property type="project" value="TreeGrafter"/>
</dbReference>
<name>A0AAV6YUR8_ENGPU</name>
<organism evidence="4 5">
    <name type="scientific">Engystomops pustulosus</name>
    <name type="common">Tungara frog</name>
    <name type="synonym">Physalaemus pustulosus</name>
    <dbReference type="NCBI Taxonomy" id="76066"/>
    <lineage>
        <taxon>Eukaryota</taxon>
        <taxon>Metazoa</taxon>
        <taxon>Chordata</taxon>
        <taxon>Craniata</taxon>
        <taxon>Vertebrata</taxon>
        <taxon>Euteleostomi</taxon>
        <taxon>Amphibia</taxon>
        <taxon>Batrachia</taxon>
        <taxon>Anura</taxon>
        <taxon>Neobatrachia</taxon>
        <taxon>Hyloidea</taxon>
        <taxon>Leptodactylidae</taxon>
        <taxon>Leiuperinae</taxon>
        <taxon>Engystomops</taxon>
    </lineage>
</organism>
<dbReference type="PROSITE" id="PS00061">
    <property type="entry name" value="ADH_SHORT"/>
    <property type="match status" value="1"/>
</dbReference>
<evidence type="ECO:0000256" key="3">
    <source>
        <dbReference type="RuleBase" id="RU000363"/>
    </source>
</evidence>
<evidence type="ECO:0000256" key="2">
    <source>
        <dbReference type="ARBA" id="ARBA00023002"/>
    </source>
</evidence>
<keyword evidence="2" id="KW-0560">Oxidoreductase</keyword>
<dbReference type="EMBL" id="WNYA01009198">
    <property type="protein sequence ID" value="KAG8540832.1"/>
    <property type="molecule type" value="Genomic_DNA"/>
</dbReference>
<dbReference type="InterPro" id="IPR002347">
    <property type="entry name" value="SDR_fam"/>
</dbReference>
<dbReference type="InterPro" id="IPR020904">
    <property type="entry name" value="Sc_DH/Rdtase_CS"/>
</dbReference>
<reference evidence="4" key="1">
    <citation type="thesis" date="2020" institute="ProQuest LLC" country="789 East Eisenhower Parkway, Ann Arbor, MI, USA">
        <title>Comparative Genomics and Chromosome Evolution.</title>
        <authorList>
            <person name="Mudd A.B."/>
        </authorList>
    </citation>
    <scope>NUCLEOTIDE SEQUENCE</scope>
    <source>
        <strain evidence="4">237g6f4</strain>
        <tissue evidence="4">Blood</tissue>
    </source>
</reference>
<dbReference type="SUPFAM" id="SSF51735">
    <property type="entry name" value="NAD(P)-binding Rossmann-fold domains"/>
    <property type="match status" value="1"/>
</dbReference>
<gene>
    <name evidence="4" type="ORF">GDO81_030239</name>
</gene>
<dbReference type="PANTHER" id="PTHR43313">
    <property type="entry name" value="SHORT-CHAIN DEHYDROGENASE/REDUCTASE FAMILY 9C"/>
    <property type="match status" value="1"/>
</dbReference>
<comment type="similarity">
    <text evidence="1 3">Belongs to the short-chain dehydrogenases/reductases (SDR) family.</text>
</comment>
<sequence>MWLHLLVLVVIIFLYRWYRYSLTLENLSDKYVLITGCDSGFGNQLAKRLDELGMRVLATCLTEQGADNLKKETSSRLQTVILDIANTSSVHSVATWVSNILGEKDLWGLVNNAGTGMPGAPNEWLSREDFAKVLNVNLLGPIDVTLKLLPLLRKSKGRIVNVSSIVGRVTFCGGGYCISKFGVEAFSDSLR</sequence>
<dbReference type="GO" id="GO:0016491">
    <property type="term" value="F:oxidoreductase activity"/>
    <property type="evidence" value="ECO:0007669"/>
    <property type="project" value="UniProtKB-KW"/>
</dbReference>
<accession>A0AAV6YUR8</accession>
<keyword evidence="5" id="KW-1185">Reference proteome</keyword>
<evidence type="ECO:0000313" key="4">
    <source>
        <dbReference type="EMBL" id="KAG8540832.1"/>
    </source>
</evidence>
<proteinExistence type="inferred from homology"/>
<evidence type="ECO:0008006" key="6">
    <source>
        <dbReference type="Google" id="ProtNLM"/>
    </source>
</evidence>
<dbReference type="PRINTS" id="PR00081">
    <property type="entry name" value="GDHRDH"/>
</dbReference>
<protein>
    <recommendedName>
        <fullName evidence="6">Retinol dehydrogenase 16</fullName>
    </recommendedName>
</protein>
<dbReference type="Gene3D" id="3.40.50.720">
    <property type="entry name" value="NAD(P)-binding Rossmann-like Domain"/>
    <property type="match status" value="1"/>
</dbReference>
<dbReference type="Proteomes" id="UP000824782">
    <property type="component" value="Unassembled WGS sequence"/>
</dbReference>
<comment type="caution">
    <text evidence="4">The sequence shown here is derived from an EMBL/GenBank/DDBJ whole genome shotgun (WGS) entry which is preliminary data.</text>
</comment>
<dbReference type="AlphaFoldDB" id="A0AAV6YUR8"/>
<evidence type="ECO:0000256" key="1">
    <source>
        <dbReference type="ARBA" id="ARBA00006484"/>
    </source>
</evidence>
<dbReference type="InterPro" id="IPR036291">
    <property type="entry name" value="NAD(P)-bd_dom_sf"/>
</dbReference>
<dbReference type="PRINTS" id="PR00080">
    <property type="entry name" value="SDRFAMILY"/>
</dbReference>